<dbReference type="HOGENOM" id="CLU_702165_0_0_1"/>
<reference evidence="2 3" key="1">
    <citation type="journal article" date="2012" name="PLoS Pathog.">
        <title>Comparative pathogenomics reveals horizontally acquired novel virulence genes in fungi infecting cereal hosts.</title>
        <authorList>
            <person name="Gardiner D.M."/>
            <person name="McDonald M.C."/>
            <person name="Covarelli L."/>
            <person name="Solomon P.S."/>
            <person name="Rusu A.G."/>
            <person name="Marshall M."/>
            <person name="Kazan K."/>
            <person name="Chakraborty S."/>
            <person name="McDonald B.A."/>
            <person name="Manners J.M."/>
        </authorList>
    </citation>
    <scope>NUCLEOTIDE SEQUENCE [LARGE SCALE GENOMIC DNA]</scope>
    <source>
        <strain evidence="2 3">CS3096</strain>
    </source>
</reference>
<dbReference type="GeneID" id="20360057"/>
<evidence type="ECO:0000256" key="1">
    <source>
        <dbReference type="SAM" id="MobiDB-lite"/>
    </source>
</evidence>
<protein>
    <submittedName>
        <fullName evidence="2">Uncharacterized protein</fullName>
    </submittedName>
</protein>
<comment type="caution">
    <text evidence="2">The sequence shown here is derived from an EMBL/GenBank/DDBJ whole genome shotgun (WGS) entry which is preliminary data.</text>
</comment>
<proteinExistence type="predicted"/>
<name>K3VRX7_FUSPC</name>
<keyword evidence="3" id="KW-1185">Reference proteome</keyword>
<sequence>MADFAFNWQGVAYETGRQNRRQNDVAHYFDHLLSTKGRSDVLKMLTLKHLGERYCSYDELKEPNVPREHLVAVVGEILPPSISFQRLQRGQTTSLDESEFHPAHHSHIRTRTDTEFVVSKIIDNKPSFYRLIGQGPPLKFTHSLPDGDEALDRIFFYREYAKGISTTSKRERMSKLLKNIIAFNQNYLRRKDNNDWEDDNDDDEDINNYDGNNDDKYNNNYEDNDDDEDQHRCFSHHGRYYHSMNSYSNHLVESETSDQLSEERDQIVHDAPPNTSLTISQPEVSNETLSLFDCLMNGPGFLAHGDTAKLLSYCKGKWELKTEEQTLMLLSVGLRQGALAGVATVIDPALYGHFTAIFCELHDDPSSGGFNNLYSNIRSAVRFASICSRTMLI</sequence>
<dbReference type="KEGG" id="fpu:FPSE_01437"/>
<dbReference type="AlphaFoldDB" id="K3VRX7"/>
<dbReference type="Proteomes" id="UP000007978">
    <property type="component" value="Chromosome 1"/>
</dbReference>
<evidence type="ECO:0000313" key="3">
    <source>
        <dbReference type="Proteomes" id="UP000007978"/>
    </source>
</evidence>
<dbReference type="OrthoDB" id="5104393at2759"/>
<organism evidence="2 3">
    <name type="scientific">Fusarium pseudograminearum (strain CS3096)</name>
    <name type="common">Wheat and barley crown-rot fungus</name>
    <dbReference type="NCBI Taxonomy" id="1028729"/>
    <lineage>
        <taxon>Eukaryota</taxon>
        <taxon>Fungi</taxon>
        <taxon>Dikarya</taxon>
        <taxon>Ascomycota</taxon>
        <taxon>Pezizomycotina</taxon>
        <taxon>Sordariomycetes</taxon>
        <taxon>Hypocreomycetidae</taxon>
        <taxon>Hypocreales</taxon>
        <taxon>Nectriaceae</taxon>
        <taxon>Fusarium</taxon>
    </lineage>
</organism>
<gene>
    <name evidence="2" type="ORF">FPSE_01437</name>
</gene>
<feature type="region of interest" description="Disordered" evidence="1">
    <location>
        <begin position="191"/>
        <end position="230"/>
    </location>
</feature>
<accession>K3VRX7</accession>
<evidence type="ECO:0000313" key="2">
    <source>
        <dbReference type="EMBL" id="EKJ78332.1"/>
    </source>
</evidence>
<feature type="compositionally biased region" description="Acidic residues" evidence="1">
    <location>
        <begin position="195"/>
        <end position="207"/>
    </location>
</feature>
<dbReference type="EMBL" id="AFNW01000049">
    <property type="protein sequence ID" value="EKJ78332.1"/>
    <property type="molecule type" value="Genomic_DNA"/>
</dbReference>
<dbReference type="RefSeq" id="XP_009252832.1">
    <property type="nucleotide sequence ID" value="XM_009254557.1"/>
</dbReference>